<dbReference type="AlphaFoldDB" id="A0AB40AU47"/>
<dbReference type="PANTHER" id="PTHR48057:SF29">
    <property type="entry name" value="OS02G0609900 PROTEIN"/>
    <property type="match status" value="1"/>
</dbReference>
<dbReference type="InterPro" id="IPR052595">
    <property type="entry name" value="LRRC69/RLP"/>
</dbReference>
<dbReference type="PANTHER" id="PTHR48057">
    <property type="entry name" value="LEUCINE-RICH REPEAT SERINE/THREONINE-PROTEIN KINASE 1"/>
    <property type="match status" value="1"/>
</dbReference>
<dbReference type="Pfam" id="PF00560">
    <property type="entry name" value="LRR_1"/>
    <property type="match status" value="6"/>
</dbReference>
<dbReference type="InterPro" id="IPR032675">
    <property type="entry name" value="LRR_dom_sf"/>
</dbReference>
<dbReference type="FunFam" id="3.80.10.10:FF:000041">
    <property type="entry name" value="LRR receptor-like serine/threonine-protein kinase ERECTA"/>
    <property type="match status" value="1"/>
</dbReference>
<dbReference type="SUPFAM" id="SSF52047">
    <property type="entry name" value="RNI-like"/>
    <property type="match status" value="1"/>
</dbReference>
<organism evidence="5 6">
    <name type="scientific">Dioscorea cayennensis subsp. rotundata</name>
    <name type="common">White Guinea yam</name>
    <name type="synonym">Dioscorea rotundata</name>
    <dbReference type="NCBI Taxonomy" id="55577"/>
    <lineage>
        <taxon>Eukaryota</taxon>
        <taxon>Viridiplantae</taxon>
        <taxon>Streptophyta</taxon>
        <taxon>Embryophyta</taxon>
        <taxon>Tracheophyta</taxon>
        <taxon>Spermatophyta</taxon>
        <taxon>Magnoliopsida</taxon>
        <taxon>Liliopsida</taxon>
        <taxon>Dioscoreales</taxon>
        <taxon>Dioscoreaceae</taxon>
        <taxon>Dioscorea</taxon>
    </lineage>
</organism>
<accession>A0AB40AU47</accession>
<reference evidence="6" key="1">
    <citation type="submission" date="2025-08" db="UniProtKB">
        <authorList>
            <consortium name="RefSeq"/>
        </authorList>
    </citation>
    <scope>IDENTIFICATION</scope>
</reference>
<evidence type="ECO:0000256" key="3">
    <source>
        <dbReference type="ARBA" id="ARBA00022737"/>
    </source>
</evidence>
<gene>
    <name evidence="6" type="primary">LOC120254082</name>
</gene>
<evidence type="ECO:0000313" key="6">
    <source>
        <dbReference type="RefSeq" id="XP_039118158.1"/>
    </source>
</evidence>
<keyword evidence="3" id="KW-0677">Repeat</keyword>
<dbReference type="RefSeq" id="XP_039118158.1">
    <property type="nucleotide sequence ID" value="XM_039262224.1"/>
</dbReference>
<evidence type="ECO:0000256" key="2">
    <source>
        <dbReference type="ARBA" id="ARBA00022729"/>
    </source>
</evidence>
<keyword evidence="4" id="KW-0325">Glycoprotein</keyword>
<evidence type="ECO:0000256" key="1">
    <source>
        <dbReference type="ARBA" id="ARBA00022614"/>
    </source>
</evidence>
<keyword evidence="2" id="KW-0732">Signal</keyword>
<evidence type="ECO:0000313" key="5">
    <source>
        <dbReference type="Proteomes" id="UP001515500"/>
    </source>
</evidence>
<dbReference type="InterPro" id="IPR001611">
    <property type="entry name" value="Leu-rich_rpt"/>
</dbReference>
<name>A0AB40AU47_DIOCR</name>
<dbReference type="Proteomes" id="UP001515500">
    <property type="component" value="Unplaced"/>
</dbReference>
<dbReference type="Gene3D" id="3.80.10.10">
    <property type="entry name" value="Ribonuclease Inhibitor"/>
    <property type="match status" value="2"/>
</dbReference>
<protein>
    <submittedName>
        <fullName evidence="6">Receptor-like protein 49</fullName>
    </submittedName>
</protein>
<sequence>MELMLALPLPFGKLRSVSLMSECFIVVVHCRCLVTPTPSWLLRKLLQLLHIYMTIPSVPEIRDLSDCVPNQAKSDIIRLQRKKVVGCHAYTAPASELCRASSLFLLSVIDDRDLFLPARAYPSSNVKSFLLHDVTWPIPSSIWNLSKLISLDLSENHLSGDLTPILARSNISILNLSYNNFIGRIPSTLSYASQLVSLDLAGNSLIGSIPMSLFTLPILKRLNLAENELSGQLQEFTNASSTLQYVELWGNNLQGKLPKSLANLSALVSLFLGLNNFDDSVELELFGHLQNLLGLDLSGINLLISNRIADSFLLFPSLGILRLQSCNITAIPSFLKYKRNMYHLDLSNNRINGTIPTWLWSIESFFEIVDLSFNSFTDIERPFLKHSNNAGFLDLSSNRIGGTIPSWIWSSSLSYLNLSCNLFTSVEGSFSNSTTDSVIIDLHSNLLQGPIPLPPPNSTIFVDYSNNLFTSSIPFNMSYYLKKTIFFSLSNNSLTGEVPS</sequence>
<dbReference type="GeneID" id="120254082"/>
<evidence type="ECO:0000256" key="4">
    <source>
        <dbReference type="ARBA" id="ARBA00023180"/>
    </source>
</evidence>
<proteinExistence type="predicted"/>
<keyword evidence="5" id="KW-1185">Reference proteome</keyword>
<keyword evidence="1" id="KW-0433">Leucine-rich repeat</keyword>